<evidence type="ECO:0000256" key="1">
    <source>
        <dbReference type="SAM" id="Phobius"/>
    </source>
</evidence>
<dbReference type="Proteomes" id="UP000245683">
    <property type="component" value="Unassembled WGS sequence"/>
</dbReference>
<keyword evidence="1" id="KW-1133">Transmembrane helix</keyword>
<gene>
    <name evidence="2" type="ORF">DLJ46_27595</name>
</gene>
<accession>A0A317JTI9</accession>
<dbReference type="OrthoDB" id="3395156at2"/>
<comment type="caution">
    <text evidence="2">The sequence shown here is derived from an EMBL/GenBank/DDBJ whole genome shotgun (WGS) entry which is preliminary data.</text>
</comment>
<dbReference type="EMBL" id="QGSV01000353">
    <property type="protein sequence ID" value="PWU44137.1"/>
    <property type="molecule type" value="Genomic_DNA"/>
</dbReference>
<feature type="transmembrane region" description="Helical" evidence="1">
    <location>
        <begin position="12"/>
        <end position="32"/>
    </location>
</feature>
<keyword evidence="1" id="KW-0812">Transmembrane</keyword>
<proteinExistence type="predicted"/>
<dbReference type="AlphaFoldDB" id="A0A317JTI9"/>
<evidence type="ECO:0000313" key="3">
    <source>
        <dbReference type="Proteomes" id="UP000245683"/>
    </source>
</evidence>
<dbReference type="RefSeq" id="WP_109947467.1">
    <property type="nucleotide sequence ID" value="NZ_QGGF01000025.1"/>
</dbReference>
<reference evidence="3" key="1">
    <citation type="submission" date="2018-05" db="EMBL/GenBank/DDBJ databases">
        <title>Micromonospora globispora sp. nov. and Micromonospora rugosa sp. nov., isolated from marine sediment.</title>
        <authorList>
            <person name="Carro L."/>
            <person name="Aysel V."/>
            <person name="Cetin D."/>
            <person name="Igual J.M."/>
            <person name="Klenk H.-P."/>
            <person name="Trujillo M.E."/>
            <person name="Sahin N."/>
        </authorList>
    </citation>
    <scope>NUCLEOTIDE SEQUENCE [LARGE SCALE GENOMIC DNA]</scope>
    <source>
        <strain evidence="3">S2904</strain>
    </source>
</reference>
<keyword evidence="3" id="KW-1185">Reference proteome</keyword>
<feature type="transmembrane region" description="Helical" evidence="1">
    <location>
        <begin position="91"/>
        <end position="112"/>
    </location>
</feature>
<evidence type="ECO:0008006" key="4">
    <source>
        <dbReference type="Google" id="ProtNLM"/>
    </source>
</evidence>
<feature type="transmembrane region" description="Helical" evidence="1">
    <location>
        <begin position="58"/>
        <end position="84"/>
    </location>
</feature>
<evidence type="ECO:0000313" key="2">
    <source>
        <dbReference type="EMBL" id="PWU44137.1"/>
    </source>
</evidence>
<name>A0A317JTI9_9ACTN</name>
<organism evidence="2 3">
    <name type="scientific">Micromonospora globispora</name>
    <dbReference type="NCBI Taxonomy" id="1450148"/>
    <lineage>
        <taxon>Bacteria</taxon>
        <taxon>Bacillati</taxon>
        <taxon>Actinomycetota</taxon>
        <taxon>Actinomycetes</taxon>
        <taxon>Micromonosporales</taxon>
        <taxon>Micromonosporaceae</taxon>
        <taxon>Micromonospora</taxon>
    </lineage>
</organism>
<sequence length="116" mass="11748">MDDVDAPRRASFGLSLLVALGWYATVTAAVLVGRTGLPAAPNRDCSAVFSCLTPQEEIGLMVILGGPILAGLLFSTLVVTGLLARRVPSSILTGTLSALGSVVVAAVAGAVWQGAR</sequence>
<protein>
    <recommendedName>
        <fullName evidence="4">Vitamin K epoxide reductase domain-containing protein</fullName>
    </recommendedName>
</protein>
<keyword evidence="1" id="KW-0472">Membrane</keyword>